<proteinExistence type="predicted"/>
<reference evidence="1 2" key="1">
    <citation type="submission" date="2019-12" db="EMBL/GenBank/DDBJ databases">
        <title>Microbes associate with the intestines of laboratory mice.</title>
        <authorList>
            <person name="Navarre W."/>
            <person name="Wong E."/>
        </authorList>
    </citation>
    <scope>NUCLEOTIDE SEQUENCE [LARGE SCALE GENOMIC DNA]</scope>
    <source>
        <strain evidence="1 2">NM51_B2-22</strain>
    </source>
</reference>
<protein>
    <submittedName>
        <fullName evidence="1">Uncharacterized protein</fullName>
    </submittedName>
</protein>
<organism evidence="1 2">
    <name type="scientific">Streptococcus danieliae</name>
    <dbReference type="NCBI Taxonomy" id="747656"/>
    <lineage>
        <taxon>Bacteria</taxon>
        <taxon>Bacillati</taxon>
        <taxon>Bacillota</taxon>
        <taxon>Bacilli</taxon>
        <taxon>Lactobacillales</taxon>
        <taxon>Streptococcaceae</taxon>
        <taxon>Streptococcus</taxon>
    </lineage>
</organism>
<gene>
    <name evidence="1" type="ORF">E5983_03425</name>
</gene>
<comment type="caution">
    <text evidence="1">The sequence shown here is derived from an EMBL/GenBank/DDBJ whole genome shotgun (WGS) entry which is preliminary data.</text>
</comment>
<evidence type="ECO:0000313" key="1">
    <source>
        <dbReference type="EMBL" id="MVX58700.1"/>
    </source>
</evidence>
<name>A0A7X3G7Z4_9STRE</name>
<dbReference type="AlphaFoldDB" id="A0A7X3G7Z4"/>
<evidence type="ECO:0000313" key="2">
    <source>
        <dbReference type="Proteomes" id="UP000461595"/>
    </source>
</evidence>
<dbReference type="RefSeq" id="WP_160332513.1">
    <property type="nucleotide sequence ID" value="NZ_WSRS01000020.1"/>
</dbReference>
<sequence length="84" mass="9532">MKKLFLILSILFLSLIVAFHLGENREQLLFASYPSVDIIDKGDTKESWENFAKSLDAFAKEKKSLLALRTRVLNSDGKVSFIVI</sequence>
<accession>A0A7X3G7Z4</accession>
<dbReference type="EMBL" id="WSRS01000020">
    <property type="protein sequence ID" value="MVX58700.1"/>
    <property type="molecule type" value="Genomic_DNA"/>
</dbReference>
<dbReference type="Proteomes" id="UP000461595">
    <property type="component" value="Unassembled WGS sequence"/>
</dbReference>